<dbReference type="PANTHER" id="PTHR43214">
    <property type="entry name" value="TWO-COMPONENT RESPONSE REGULATOR"/>
    <property type="match status" value="1"/>
</dbReference>
<sequence>MYRLLIVDDEQIIVDGLHLLFQELNTIDLDINCAYDAHDAQKVASEMRIDIVLSDIAMPGMNGFELQQEITRQWPRCRFIFLSGYNDFQFIQSSLRGGAVDYVLKTEGDNAIIRAVEKTVRQIEAELQQEQLIGRARQQLQQTLPVLRREYLLELLEGAESTPESRSRRFRELAVPLQPAAPVILTVGRVDAWPENLHP</sequence>
<dbReference type="Gene3D" id="3.40.50.2300">
    <property type="match status" value="1"/>
</dbReference>
<protein>
    <submittedName>
        <fullName evidence="7">Response regulator</fullName>
    </submittedName>
</protein>
<dbReference type="SUPFAM" id="SSF52172">
    <property type="entry name" value="CheY-like"/>
    <property type="match status" value="1"/>
</dbReference>
<dbReference type="InterPro" id="IPR001789">
    <property type="entry name" value="Sig_transdc_resp-reg_receiver"/>
</dbReference>
<evidence type="ECO:0000313" key="7">
    <source>
        <dbReference type="EMBL" id="MBW7459369.1"/>
    </source>
</evidence>
<dbReference type="InterPro" id="IPR039420">
    <property type="entry name" value="WalR-like"/>
</dbReference>
<evidence type="ECO:0000256" key="5">
    <source>
        <dbReference type="PROSITE-ProRule" id="PRU00169"/>
    </source>
</evidence>
<evidence type="ECO:0000256" key="1">
    <source>
        <dbReference type="ARBA" id="ARBA00022553"/>
    </source>
</evidence>
<reference evidence="7 8" key="1">
    <citation type="submission" date="2021-07" db="EMBL/GenBank/DDBJ databases">
        <title>Paenibacillus radiodurans sp. nov., isolated from the southeastern edge of Tengger Desert.</title>
        <authorList>
            <person name="Zhang G."/>
        </authorList>
    </citation>
    <scope>NUCLEOTIDE SEQUENCE [LARGE SCALE GENOMIC DNA]</scope>
    <source>
        <strain evidence="7 8">CCM 7311</strain>
    </source>
</reference>
<keyword evidence="1 5" id="KW-0597">Phosphoprotein</keyword>
<dbReference type="EMBL" id="JAHZIK010001608">
    <property type="protein sequence ID" value="MBW7459369.1"/>
    <property type="molecule type" value="Genomic_DNA"/>
</dbReference>
<proteinExistence type="predicted"/>
<gene>
    <name evidence="7" type="ORF">K0U00_35475</name>
</gene>
<name>A0ABS7CEP0_9BACL</name>
<feature type="modified residue" description="4-aspartylphosphate" evidence="5">
    <location>
        <position position="55"/>
    </location>
</feature>
<evidence type="ECO:0000256" key="3">
    <source>
        <dbReference type="ARBA" id="ARBA00023125"/>
    </source>
</evidence>
<dbReference type="Proteomes" id="UP001519887">
    <property type="component" value="Unassembled WGS sequence"/>
</dbReference>
<dbReference type="PROSITE" id="PS50110">
    <property type="entry name" value="RESPONSE_REGULATORY"/>
    <property type="match status" value="1"/>
</dbReference>
<comment type="caution">
    <text evidence="7">The sequence shown here is derived from an EMBL/GenBank/DDBJ whole genome shotgun (WGS) entry which is preliminary data.</text>
</comment>
<dbReference type="Pfam" id="PF00072">
    <property type="entry name" value="Response_reg"/>
    <property type="match status" value="1"/>
</dbReference>
<accession>A0ABS7CEP0</accession>
<evidence type="ECO:0000256" key="4">
    <source>
        <dbReference type="ARBA" id="ARBA00023163"/>
    </source>
</evidence>
<evidence type="ECO:0000259" key="6">
    <source>
        <dbReference type="PROSITE" id="PS50110"/>
    </source>
</evidence>
<keyword evidence="2" id="KW-0805">Transcription regulation</keyword>
<evidence type="ECO:0000256" key="2">
    <source>
        <dbReference type="ARBA" id="ARBA00023015"/>
    </source>
</evidence>
<keyword evidence="4" id="KW-0804">Transcription</keyword>
<dbReference type="SMART" id="SM00448">
    <property type="entry name" value="REC"/>
    <property type="match status" value="1"/>
</dbReference>
<dbReference type="InterPro" id="IPR011006">
    <property type="entry name" value="CheY-like_superfamily"/>
</dbReference>
<feature type="domain" description="Response regulatory" evidence="6">
    <location>
        <begin position="3"/>
        <end position="120"/>
    </location>
</feature>
<keyword evidence="8" id="KW-1185">Reference proteome</keyword>
<feature type="non-terminal residue" evidence="7">
    <location>
        <position position="199"/>
    </location>
</feature>
<dbReference type="CDD" id="cd17536">
    <property type="entry name" value="REC_YesN-like"/>
    <property type="match status" value="1"/>
</dbReference>
<evidence type="ECO:0000313" key="8">
    <source>
        <dbReference type="Proteomes" id="UP001519887"/>
    </source>
</evidence>
<dbReference type="PANTHER" id="PTHR43214:SF37">
    <property type="entry name" value="TRANSCRIPTIONAL REGULATORY PROTEIN YDFI"/>
    <property type="match status" value="1"/>
</dbReference>
<keyword evidence="3" id="KW-0238">DNA-binding</keyword>
<organism evidence="7 8">
    <name type="scientific">Paenibacillus sepulcri</name>
    <dbReference type="NCBI Taxonomy" id="359917"/>
    <lineage>
        <taxon>Bacteria</taxon>
        <taxon>Bacillati</taxon>
        <taxon>Bacillota</taxon>
        <taxon>Bacilli</taxon>
        <taxon>Bacillales</taxon>
        <taxon>Paenibacillaceae</taxon>
        <taxon>Paenibacillus</taxon>
    </lineage>
</organism>